<dbReference type="InterPro" id="IPR008969">
    <property type="entry name" value="CarboxyPept-like_regulatory"/>
</dbReference>
<dbReference type="InterPro" id="IPR012910">
    <property type="entry name" value="Plug_dom"/>
</dbReference>
<evidence type="ECO:0000256" key="8">
    <source>
        <dbReference type="SAM" id="SignalP"/>
    </source>
</evidence>
<dbReference type="PANTHER" id="PTHR30069:SF46">
    <property type="entry name" value="OAR PROTEIN"/>
    <property type="match status" value="1"/>
</dbReference>
<evidence type="ECO:0000256" key="5">
    <source>
        <dbReference type="ARBA" id="ARBA00023136"/>
    </source>
</evidence>
<dbReference type="InterPro" id="IPR037066">
    <property type="entry name" value="Plug_dom_sf"/>
</dbReference>
<dbReference type="PANTHER" id="PTHR30069">
    <property type="entry name" value="TONB-DEPENDENT OUTER MEMBRANE RECEPTOR"/>
    <property type="match status" value="1"/>
</dbReference>
<keyword evidence="12" id="KW-1185">Reference proteome</keyword>
<dbReference type="AlphaFoldDB" id="A0A5B9EEN5"/>
<evidence type="ECO:0000256" key="4">
    <source>
        <dbReference type="ARBA" id="ARBA00022692"/>
    </source>
</evidence>
<dbReference type="GO" id="GO:0044718">
    <property type="term" value="P:siderophore transmembrane transport"/>
    <property type="evidence" value="ECO:0007669"/>
    <property type="project" value="TreeGrafter"/>
</dbReference>
<dbReference type="SUPFAM" id="SSF56935">
    <property type="entry name" value="Porins"/>
    <property type="match status" value="1"/>
</dbReference>
<dbReference type="GO" id="GO:0009279">
    <property type="term" value="C:cell outer membrane"/>
    <property type="evidence" value="ECO:0007669"/>
    <property type="project" value="UniProtKB-SubCell"/>
</dbReference>
<evidence type="ECO:0000256" key="7">
    <source>
        <dbReference type="PROSITE-ProRule" id="PRU10141"/>
    </source>
</evidence>
<dbReference type="Pfam" id="PF13620">
    <property type="entry name" value="CarboxypepD_reg"/>
    <property type="match status" value="1"/>
</dbReference>
<dbReference type="GO" id="GO:0015344">
    <property type="term" value="F:siderophore uptake transmembrane transporter activity"/>
    <property type="evidence" value="ECO:0007669"/>
    <property type="project" value="TreeGrafter"/>
</dbReference>
<feature type="signal peptide" evidence="8">
    <location>
        <begin position="1"/>
        <end position="17"/>
    </location>
</feature>
<organism evidence="11 12">
    <name type="scientific">Terriglobus albidus</name>
    <dbReference type="NCBI Taxonomy" id="1592106"/>
    <lineage>
        <taxon>Bacteria</taxon>
        <taxon>Pseudomonadati</taxon>
        <taxon>Acidobacteriota</taxon>
        <taxon>Terriglobia</taxon>
        <taxon>Terriglobales</taxon>
        <taxon>Acidobacteriaceae</taxon>
        <taxon>Terriglobus</taxon>
    </lineage>
</organism>
<keyword evidence="3" id="KW-1134">Transmembrane beta strand</keyword>
<evidence type="ECO:0000256" key="1">
    <source>
        <dbReference type="ARBA" id="ARBA00004571"/>
    </source>
</evidence>
<gene>
    <name evidence="11" type="ORF">FTW19_22450</name>
</gene>
<dbReference type="Pfam" id="PF25183">
    <property type="entry name" value="OMP_b-brl_4"/>
    <property type="match status" value="1"/>
</dbReference>
<keyword evidence="7" id="KW-0067">ATP-binding</keyword>
<dbReference type="InterPro" id="IPR039426">
    <property type="entry name" value="TonB-dep_rcpt-like"/>
</dbReference>
<dbReference type="Gene3D" id="2.60.40.1120">
    <property type="entry name" value="Carboxypeptidase-like, regulatory domain"/>
    <property type="match status" value="1"/>
</dbReference>
<protein>
    <submittedName>
        <fullName evidence="11">TonB-dependent receptor</fullName>
    </submittedName>
</protein>
<dbReference type="InterPro" id="IPR017441">
    <property type="entry name" value="Protein_kinase_ATP_BS"/>
</dbReference>
<dbReference type="Pfam" id="PF07715">
    <property type="entry name" value="Plug"/>
    <property type="match status" value="1"/>
</dbReference>
<dbReference type="Gene3D" id="2.170.130.10">
    <property type="entry name" value="TonB-dependent receptor, plug domain"/>
    <property type="match status" value="1"/>
</dbReference>
<proteinExistence type="predicted"/>
<dbReference type="OrthoDB" id="97893at2"/>
<dbReference type="GO" id="GO:0005524">
    <property type="term" value="F:ATP binding"/>
    <property type="evidence" value="ECO:0007669"/>
    <property type="project" value="UniProtKB-UniRule"/>
</dbReference>
<evidence type="ECO:0000256" key="6">
    <source>
        <dbReference type="ARBA" id="ARBA00023237"/>
    </source>
</evidence>
<evidence type="ECO:0000256" key="3">
    <source>
        <dbReference type="ARBA" id="ARBA00022452"/>
    </source>
</evidence>
<dbReference type="PROSITE" id="PS51257">
    <property type="entry name" value="PROKAR_LIPOPROTEIN"/>
    <property type="match status" value="1"/>
</dbReference>
<keyword evidence="6" id="KW-0998">Cell outer membrane</keyword>
<keyword evidence="2" id="KW-0813">Transport</keyword>
<dbReference type="InterPro" id="IPR036942">
    <property type="entry name" value="Beta-barrel_TonB_sf"/>
</dbReference>
<evidence type="ECO:0000259" key="10">
    <source>
        <dbReference type="Pfam" id="PF25183"/>
    </source>
</evidence>
<dbReference type="RefSeq" id="WP_147649815.1">
    <property type="nucleotide sequence ID" value="NZ_CP042806.1"/>
</dbReference>
<feature type="domain" description="TonB-dependent transporter Oar-like beta-barrel" evidence="10">
    <location>
        <begin position="241"/>
        <end position="1045"/>
    </location>
</feature>
<dbReference type="PROSITE" id="PS00107">
    <property type="entry name" value="PROTEIN_KINASE_ATP"/>
    <property type="match status" value="1"/>
</dbReference>
<dbReference type="Proteomes" id="UP000321820">
    <property type="component" value="Chromosome"/>
</dbReference>
<feature type="domain" description="TonB-dependent receptor plug" evidence="9">
    <location>
        <begin position="136"/>
        <end position="233"/>
    </location>
</feature>
<evidence type="ECO:0000313" key="11">
    <source>
        <dbReference type="EMBL" id="QEE30502.1"/>
    </source>
</evidence>
<feature type="chain" id="PRO_5022894949" evidence="8">
    <location>
        <begin position="18"/>
        <end position="1052"/>
    </location>
</feature>
<keyword evidence="8" id="KW-0732">Signal</keyword>
<comment type="subcellular location">
    <subcellularLocation>
        <location evidence="1">Cell outer membrane</location>
        <topology evidence="1">Multi-pass membrane protein</topology>
    </subcellularLocation>
</comment>
<evidence type="ECO:0000256" key="2">
    <source>
        <dbReference type="ARBA" id="ARBA00022448"/>
    </source>
</evidence>
<feature type="binding site" evidence="7">
    <location>
        <position position="1049"/>
    </location>
    <ligand>
        <name>ATP</name>
        <dbReference type="ChEBI" id="CHEBI:30616"/>
    </ligand>
</feature>
<evidence type="ECO:0000259" key="9">
    <source>
        <dbReference type="Pfam" id="PF07715"/>
    </source>
</evidence>
<keyword evidence="5" id="KW-0472">Membrane</keyword>
<dbReference type="KEGG" id="talb:FTW19_22450"/>
<keyword evidence="11" id="KW-0675">Receptor</keyword>
<accession>A0A5B9EEN5</accession>
<dbReference type="SUPFAM" id="SSF49464">
    <property type="entry name" value="Carboxypeptidase regulatory domain-like"/>
    <property type="match status" value="1"/>
</dbReference>
<reference evidence="11 12" key="1">
    <citation type="submission" date="2019-08" db="EMBL/GenBank/DDBJ databases">
        <title>Complete genome sequence of Terriglobus albidus strain ORNL.</title>
        <authorList>
            <person name="Podar M."/>
        </authorList>
    </citation>
    <scope>NUCLEOTIDE SEQUENCE [LARGE SCALE GENOMIC DNA]</scope>
    <source>
        <strain evidence="11 12">ORNL</strain>
    </source>
</reference>
<dbReference type="EMBL" id="CP042806">
    <property type="protein sequence ID" value="QEE30502.1"/>
    <property type="molecule type" value="Genomic_DNA"/>
</dbReference>
<sequence length="1052" mass="114957">MCTRLAFLATILCFAMACPLWCQSFDTGILGTATDSSGAVLPGATITITSPATGTRKAIVTGSEGQYAVRYLAPGTYDVAIEAQGFARQKKTGIVLTLNQQEKIDFTLSAGASDQTVQVEASQPLLQSENASLGAVIDTERTQNLPLNGRKFDDLAVLTPGVSVYNPDLHSSSTDGSAISSNGGRSTWGQINVDGITMVNNRHAYVNLYPSIDAIEEFTVQTGNYSAEYGGSAGSNVNIQLKSGTNKFHGSAFEFIRNDAVDARNYFRPAPLSKNVLKQNQFGATVGGPIIKDNTFFFLSYESLRSIEEFPSTANVLTPAQRKGDFSASSTPIINPFTGNPYPNNQIPVNAVAQNIINTYMPLPNSSGSTNYAGVNSGRLSVNQGIVRLDHKFSDRDQVFLHYIYAIRDFPVTDVNPNFHFTGTYPIHNVALQYLHIFSPKLLNELRAGTNLEHVKQSSTRTGTGFTVESLGINGFKVGGPNGRPLNPNEEGFPILNIAGYLGMGDDLAASNLDYSRTYQLADNLTWTHGKHTLIFGTDIRYVLDDATTNNTPFGEMDFTGDITGDPAADFMLGFPRTSLTPEGVPITKARQWRSAYYVQDNWRVNSKLTVNLGIRYDLFAPPVDVNNVSRTLDFSGAVPVFTPAPGQRLNNIWSITHKDFGPRLGFAYSVTPTMVVRGGYGIFYYGGQFDNINILQLNPPTAGSLTITNPSSNPVATIQNPVPASLYPANPYFNAVTLPADRRRPDLYLQTYNLTVSKQFGSNVLDVSYVGVNGSHIDSSIKNFNSPAPGDLVNPVQGRRPYNTFARIRYQDFDGASNYNGLQMHFEHRFTKGLSFTAAYTLSHELDNQAFDTNGGGCGCQNPRNPHEWASGTTDQRHNLSMGYVWKLPAFNKSDAMAAKLLADGWALNGLVQLASGNPYDVLQSSDGQNTDNQWQRPDRVPGSTLSVAHRSIDNWFNTDAFTLSTLHYGTSTRNPLVSPATDVVNLAVMKNVAMPFNEAHQLQIRFEAFNAFNTPQWSTPDSNLGDGTFGQITSTRLNNRELQLAIKYLF</sequence>
<keyword evidence="7" id="KW-0547">Nucleotide-binding</keyword>
<keyword evidence="4" id="KW-0812">Transmembrane</keyword>
<evidence type="ECO:0000313" key="12">
    <source>
        <dbReference type="Proteomes" id="UP000321820"/>
    </source>
</evidence>
<dbReference type="InterPro" id="IPR057601">
    <property type="entry name" value="Oar-like_b-barrel"/>
</dbReference>
<name>A0A5B9EEN5_9BACT</name>
<dbReference type="Gene3D" id="2.40.170.20">
    <property type="entry name" value="TonB-dependent receptor, beta-barrel domain"/>
    <property type="match status" value="1"/>
</dbReference>